<keyword evidence="1" id="KW-0812">Transmembrane</keyword>
<feature type="non-terminal residue" evidence="2">
    <location>
        <position position="1"/>
    </location>
</feature>
<keyword evidence="1" id="KW-1133">Transmembrane helix</keyword>
<gene>
    <name evidence="2" type="ORF">PFISCL1PPCAC_13327</name>
</gene>
<comment type="caution">
    <text evidence="2">The sequence shown here is derived from an EMBL/GenBank/DDBJ whole genome shotgun (WGS) entry which is preliminary data.</text>
</comment>
<reference evidence="2" key="1">
    <citation type="submission" date="2023-10" db="EMBL/GenBank/DDBJ databases">
        <title>Genome assembly of Pristionchus species.</title>
        <authorList>
            <person name="Yoshida K."/>
            <person name="Sommer R.J."/>
        </authorList>
    </citation>
    <scope>NUCLEOTIDE SEQUENCE</scope>
    <source>
        <strain evidence="2">RS5133</strain>
    </source>
</reference>
<keyword evidence="1" id="KW-0472">Membrane</keyword>
<name>A0AAV5VU08_9BILA</name>
<sequence length="111" mass="12681">PRCDRNIGREELAFHTLPSATYHQFISLQGMRSLLLLLALVGLASTAVHKMTMHRRETMRTRLIKADRWAGHFEKKNVMRTLVRHSVLAGYPEKVNDYDDSAYIGNITIGT</sequence>
<organism evidence="2 3">
    <name type="scientific">Pristionchus fissidentatus</name>
    <dbReference type="NCBI Taxonomy" id="1538716"/>
    <lineage>
        <taxon>Eukaryota</taxon>
        <taxon>Metazoa</taxon>
        <taxon>Ecdysozoa</taxon>
        <taxon>Nematoda</taxon>
        <taxon>Chromadorea</taxon>
        <taxon>Rhabditida</taxon>
        <taxon>Rhabditina</taxon>
        <taxon>Diplogasteromorpha</taxon>
        <taxon>Diplogasteroidea</taxon>
        <taxon>Neodiplogasteridae</taxon>
        <taxon>Pristionchus</taxon>
    </lineage>
</organism>
<feature type="non-terminal residue" evidence="2">
    <location>
        <position position="111"/>
    </location>
</feature>
<keyword evidence="3" id="KW-1185">Reference proteome</keyword>
<evidence type="ECO:0000313" key="3">
    <source>
        <dbReference type="Proteomes" id="UP001432322"/>
    </source>
</evidence>
<proteinExistence type="predicted"/>
<dbReference type="AlphaFoldDB" id="A0AAV5VU08"/>
<accession>A0AAV5VU08</accession>
<evidence type="ECO:0000256" key="1">
    <source>
        <dbReference type="SAM" id="Phobius"/>
    </source>
</evidence>
<dbReference type="EMBL" id="BTSY01000004">
    <property type="protein sequence ID" value="GMT22030.1"/>
    <property type="molecule type" value="Genomic_DNA"/>
</dbReference>
<feature type="transmembrane region" description="Helical" evidence="1">
    <location>
        <begin position="34"/>
        <end position="52"/>
    </location>
</feature>
<dbReference type="Proteomes" id="UP001432322">
    <property type="component" value="Unassembled WGS sequence"/>
</dbReference>
<evidence type="ECO:0000313" key="2">
    <source>
        <dbReference type="EMBL" id="GMT22030.1"/>
    </source>
</evidence>
<protein>
    <submittedName>
        <fullName evidence="2">Uncharacterized protein</fullName>
    </submittedName>
</protein>